<evidence type="ECO:0000313" key="3">
    <source>
        <dbReference type="EMBL" id="OGM39309.1"/>
    </source>
</evidence>
<dbReference type="GeneID" id="34455402"/>
<keyword evidence="4" id="KW-1185">Reference proteome</keyword>
<gene>
    <name evidence="3" type="ORF">ABOM_012012</name>
</gene>
<feature type="chain" id="PRO_5009533906" description="GPI anchored protein" evidence="2">
    <location>
        <begin position="28"/>
        <end position="211"/>
    </location>
</feature>
<evidence type="ECO:0000256" key="1">
    <source>
        <dbReference type="SAM" id="MobiDB-lite"/>
    </source>
</evidence>
<comment type="caution">
    <text evidence="3">The sequence shown here is derived from an EMBL/GenBank/DDBJ whole genome shotgun (WGS) entry which is preliminary data.</text>
</comment>
<accession>A0A1F7ZJ24</accession>
<sequence length="211" mass="22206">MARTTLSFYTVCFILALTGSALPAKRADPSSPSSAVAPNGMANIAYDAVKVSYTLKTPDGTVIDRTQSTTHMAQDINKEFYDDDETPKPTPVGIHPVPTPSSSGTATKSLKDLYKAQSAERVHDLEEPSSSPSPEPKTDTKPEEPQEEEETPTEDQKQSEPTPTPTPTPTKKSGSSASAAPAASSPPTQKDNPTNDIPVIGPLLGAFGGIL</sequence>
<dbReference type="EMBL" id="LYCR01000222">
    <property type="protein sequence ID" value="OGM39309.1"/>
    <property type="molecule type" value="Genomic_DNA"/>
</dbReference>
<protein>
    <recommendedName>
        <fullName evidence="5">GPI anchored protein</fullName>
    </recommendedName>
</protein>
<dbReference type="AlphaFoldDB" id="A0A1F7ZJ24"/>
<name>A0A1F7ZJ24_9EURO</name>
<feature type="signal peptide" evidence="2">
    <location>
        <begin position="1"/>
        <end position="27"/>
    </location>
</feature>
<feature type="compositionally biased region" description="Basic and acidic residues" evidence="1">
    <location>
        <begin position="109"/>
        <end position="126"/>
    </location>
</feature>
<reference evidence="3 4" key="1">
    <citation type="journal article" date="2016" name="Genome Biol. Evol.">
        <title>Draft genome sequence of an aflatoxigenic Aspergillus species, A. bombycis.</title>
        <authorList>
            <person name="Moore G.G."/>
            <person name="Mack B.M."/>
            <person name="Beltz S.B."/>
            <person name="Gilbert M.K."/>
        </authorList>
    </citation>
    <scope>NUCLEOTIDE SEQUENCE [LARGE SCALE GENOMIC DNA]</scope>
    <source>
        <strain evidence="4">NRRL 26010</strain>
    </source>
</reference>
<dbReference type="OrthoDB" id="4510528at2759"/>
<keyword evidence="2" id="KW-0732">Signal</keyword>
<evidence type="ECO:0008006" key="5">
    <source>
        <dbReference type="Google" id="ProtNLM"/>
    </source>
</evidence>
<dbReference type="Proteomes" id="UP000179179">
    <property type="component" value="Unassembled WGS sequence"/>
</dbReference>
<feature type="region of interest" description="Disordered" evidence="1">
    <location>
        <begin position="80"/>
        <end position="211"/>
    </location>
</feature>
<dbReference type="PRINTS" id="PR01217">
    <property type="entry name" value="PRICHEXTENSN"/>
</dbReference>
<dbReference type="RefSeq" id="XP_022383026.1">
    <property type="nucleotide sequence ID" value="XM_022539140.1"/>
</dbReference>
<organism evidence="3 4">
    <name type="scientific">Aspergillus bombycis</name>
    <dbReference type="NCBI Taxonomy" id="109264"/>
    <lineage>
        <taxon>Eukaryota</taxon>
        <taxon>Fungi</taxon>
        <taxon>Dikarya</taxon>
        <taxon>Ascomycota</taxon>
        <taxon>Pezizomycotina</taxon>
        <taxon>Eurotiomycetes</taxon>
        <taxon>Eurotiomycetidae</taxon>
        <taxon>Eurotiales</taxon>
        <taxon>Aspergillaceae</taxon>
        <taxon>Aspergillus</taxon>
    </lineage>
</organism>
<proteinExistence type="predicted"/>
<evidence type="ECO:0000313" key="4">
    <source>
        <dbReference type="Proteomes" id="UP000179179"/>
    </source>
</evidence>
<feature type="compositionally biased region" description="Low complexity" evidence="1">
    <location>
        <begin position="169"/>
        <end position="188"/>
    </location>
</feature>
<evidence type="ECO:0000256" key="2">
    <source>
        <dbReference type="SAM" id="SignalP"/>
    </source>
</evidence>